<gene>
    <name evidence="2" type="ORF">NDU88_006177</name>
</gene>
<reference evidence="2" key="1">
    <citation type="journal article" date="2022" name="bioRxiv">
        <title>Sequencing and chromosome-scale assembly of the giantPleurodeles waltlgenome.</title>
        <authorList>
            <person name="Brown T."/>
            <person name="Elewa A."/>
            <person name="Iarovenko S."/>
            <person name="Subramanian E."/>
            <person name="Araus A.J."/>
            <person name="Petzold A."/>
            <person name="Susuki M."/>
            <person name="Suzuki K.-i.T."/>
            <person name="Hayashi T."/>
            <person name="Toyoda A."/>
            <person name="Oliveira C."/>
            <person name="Osipova E."/>
            <person name="Leigh N.D."/>
            <person name="Simon A."/>
            <person name="Yun M.H."/>
        </authorList>
    </citation>
    <scope>NUCLEOTIDE SEQUENCE</scope>
    <source>
        <strain evidence="2">20211129_DDA</strain>
        <tissue evidence="2">Liver</tissue>
    </source>
</reference>
<evidence type="ECO:0000313" key="3">
    <source>
        <dbReference type="Proteomes" id="UP001066276"/>
    </source>
</evidence>
<proteinExistence type="predicted"/>
<organism evidence="2 3">
    <name type="scientific">Pleurodeles waltl</name>
    <name type="common">Iberian ribbed newt</name>
    <dbReference type="NCBI Taxonomy" id="8319"/>
    <lineage>
        <taxon>Eukaryota</taxon>
        <taxon>Metazoa</taxon>
        <taxon>Chordata</taxon>
        <taxon>Craniata</taxon>
        <taxon>Vertebrata</taxon>
        <taxon>Euteleostomi</taxon>
        <taxon>Amphibia</taxon>
        <taxon>Batrachia</taxon>
        <taxon>Caudata</taxon>
        <taxon>Salamandroidea</taxon>
        <taxon>Salamandridae</taxon>
        <taxon>Pleurodelinae</taxon>
        <taxon>Pleurodeles</taxon>
    </lineage>
</organism>
<dbReference type="Proteomes" id="UP001066276">
    <property type="component" value="Chromosome 2_1"/>
</dbReference>
<evidence type="ECO:0000313" key="2">
    <source>
        <dbReference type="EMBL" id="KAJ1202377.1"/>
    </source>
</evidence>
<evidence type="ECO:0000256" key="1">
    <source>
        <dbReference type="SAM" id="MobiDB-lite"/>
    </source>
</evidence>
<protein>
    <submittedName>
        <fullName evidence="2">Uncharacterized protein</fullName>
    </submittedName>
</protein>
<keyword evidence="3" id="KW-1185">Reference proteome</keyword>
<name>A0AAV7VNW3_PLEWA</name>
<accession>A0AAV7VNW3</accession>
<feature type="region of interest" description="Disordered" evidence="1">
    <location>
        <begin position="51"/>
        <end position="77"/>
    </location>
</feature>
<sequence length="127" mass="14357">MRFARYGRSGRSSDFALWRCAYQCRRPLLGARFAAVKLILQPIGLEQVDPSCREEKTATASSDPEEQEAMPNPFSLPGIEGQASRCAPFSGVKRRTLGWIVVTAENQARKWRREELPTAIEEKEASW</sequence>
<dbReference type="AlphaFoldDB" id="A0AAV7VNW3"/>
<comment type="caution">
    <text evidence="2">The sequence shown here is derived from an EMBL/GenBank/DDBJ whole genome shotgun (WGS) entry which is preliminary data.</text>
</comment>
<dbReference type="EMBL" id="JANPWB010000003">
    <property type="protein sequence ID" value="KAJ1202377.1"/>
    <property type="molecule type" value="Genomic_DNA"/>
</dbReference>